<name>A0AAD6WLW4_9AGAR</name>
<dbReference type="PANTHER" id="PTHR33096:SF1">
    <property type="entry name" value="CXC1-LIKE CYSTEINE CLUSTER ASSOCIATED WITH KDZ TRANSPOSASES DOMAIN-CONTAINING PROTEIN"/>
    <property type="match status" value="1"/>
</dbReference>
<dbReference type="Proteomes" id="UP001218188">
    <property type="component" value="Unassembled WGS sequence"/>
</dbReference>
<feature type="region of interest" description="Disordered" evidence="1">
    <location>
        <begin position="997"/>
        <end position="1065"/>
    </location>
</feature>
<keyword evidence="3" id="KW-1185">Reference proteome</keyword>
<dbReference type="Pfam" id="PF18758">
    <property type="entry name" value="KDZ"/>
    <property type="match status" value="1"/>
</dbReference>
<evidence type="ECO:0000313" key="2">
    <source>
        <dbReference type="EMBL" id="KAJ7019058.1"/>
    </source>
</evidence>
<proteinExistence type="predicted"/>
<protein>
    <recommendedName>
        <fullName evidence="4">CxC2-like cysteine cluster KDZ transposase-associated domain-containing protein</fullName>
    </recommendedName>
</protein>
<reference evidence="2" key="1">
    <citation type="submission" date="2023-03" db="EMBL/GenBank/DDBJ databases">
        <title>Massive genome expansion in bonnet fungi (Mycena s.s.) driven by repeated elements and novel gene families across ecological guilds.</title>
        <authorList>
            <consortium name="Lawrence Berkeley National Laboratory"/>
            <person name="Harder C.B."/>
            <person name="Miyauchi S."/>
            <person name="Viragh M."/>
            <person name="Kuo A."/>
            <person name="Thoen E."/>
            <person name="Andreopoulos B."/>
            <person name="Lu D."/>
            <person name="Skrede I."/>
            <person name="Drula E."/>
            <person name="Henrissat B."/>
            <person name="Morin E."/>
            <person name="Kohler A."/>
            <person name="Barry K."/>
            <person name="LaButti K."/>
            <person name="Morin E."/>
            <person name="Salamov A."/>
            <person name="Lipzen A."/>
            <person name="Mereny Z."/>
            <person name="Hegedus B."/>
            <person name="Baldrian P."/>
            <person name="Stursova M."/>
            <person name="Weitz H."/>
            <person name="Taylor A."/>
            <person name="Grigoriev I.V."/>
            <person name="Nagy L.G."/>
            <person name="Martin F."/>
            <person name="Kauserud H."/>
        </authorList>
    </citation>
    <scope>NUCLEOTIDE SEQUENCE</scope>
    <source>
        <strain evidence="2">CBHHK200</strain>
    </source>
</reference>
<dbReference type="PANTHER" id="PTHR33096">
    <property type="entry name" value="CXC2 DOMAIN-CONTAINING PROTEIN"/>
    <property type="match status" value="1"/>
</dbReference>
<dbReference type="AlphaFoldDB" id="A0AAD6WLW4"/>
<sequence length="1065" mass="119746">MAASLNSCETRGSRRNADVGIFYEGSSADLTSDRAIYPSRDGLRLTQKVFNVGLKRRCLEPSDLEDAYGAWQPMPEDGAVLDDVEQQLDGGGDRMEEGLEDYVVDDVPNNLWRKLKQSFLDETLRSEGLGDVIQDPKCGCCSAKPPARLFRCSDSGSFIQCEQCVRQRHATQPLHVLKEWNGHFWKKTTQRVLKVVYQRWWCCTPMAYTPSTTNTAPATCPIAPTTYSNYSGANGTPASTVDPANCATLQCLDLYRMLNVVRNINVHDFVGSLERLTDPTMITKVPDRYNEFGQDRGGHNPGGVAATAKGAMALPCWPCPHEGKNLLQGWRDVAPEYRFLYMLILAMDANFRLKNCMRKNERDDPTFGPGWGYVVEEKRYKKHLRNYVVEKDFMHSFCGATSKGHEDDDGIAMLGRGGSGLRTARGGAPSRDRYSNMDYIFLSAILAVMSLYIAVSYDIACQWKINLRSQIANMPERLQPPPELEMQFALPVWHVSAHESKCATKNSLSYMPGAGKTDGEGIERTWSDLNPAAWATKEMGNGARHDALEDRIDHHDWEKNIGQGDTLARKLAFNEVDRTLKADLRKEWQQGINDWLADRTLPSPYEAEGGKKSGPSEATVRHELKKDEIKEGVESVYRKGHTAFLVAGMQLEQIQYTIKLELKGRPLLSGDLLGRVEELRVSFLSKLKVFRDLQARHMPGAVRRLEEEEEARDTDEPAPNPEDIKLWMPSELTEVERADKCAKGLGEREAKLRVAQCTNALDTLRLRLHAKRHLISFRNSHVVGQKHATCSSTLIGLVGEHIETIAVKYRRARAALLELKGEPFCEEQGFRVLSEADIRLDEEWELDGNARHRLAKIGSSRHRHANKPSASSKRKTFSWIWTSGEGPEKDAEGLHEAVRVEWSKAQARRDRWVEEVQLLREEMRRVMCFLQWQAVWWEGQRKARGTQVQPELAAGLQARGWEASRAAVVRLAVLEDSRMFADEMLEEGMTSFAAAARQEVDEEGGGEAEGEEDEEDEEEGERGNQGHLSPGLEGDAEAPDERNWMSPEPGEALDGLNVQETLAGM</sequence>
<evidence type="ECO:0000313" key="3">
    <source>
        <dbReference type="Proteomes" id="UP001218188"/>
    </source>
</evidence>
<evidence type="ECO:0000256" key="1">
    <source>
        <dbReference type="SAM" id="MobiDB-lite"/>
    </source>
</evidence>
<dbReference type="EMBL" id="JARJCM010000308">
    <property type="protein sequence ID" value="KAJ7019058.1"/>
    <property type="molecule type" value="Genomic_DNA"/>
</dbReference>
<feature type="compositionally biased region" description="Acidic residues" evidence="1">
    <location>
        <begin position="1000"/>
        <end position="1020"/>
    </location>
</feature>
<dbReference type="InterPro" id="IPR040521">
    <property type="entry name" value="KDZ"/>
</dbReference>
<gene>
    <name evidence="2" type="ORF">C8F04DRAFT_1276699</name>
</gene>
<organism evidence="2 3">
    <name type="scientific">Mycena alexandri</name>
    <dbReference type="NCBI Taxonomy" id="1745969"/>
    <lineage>
        <taxon>Eukaryota</taxon>
        <taxon>Fungi</taxon>
        <taxon>Dikarya</taxon>
        <taxon>Basidiomycota</taxon>
        <taxon>Agaricomycotina</taxon>
        <taxon>Agaricomycetes</taxon>
        <taxon>Agaricomycetidae</taxon>
        <taxon>Agaricales</taxon>
        <taxon>Marasmiineae</taxon>
        <taxon>Mycenaceae</taxon>
        <taxon>Mycena</taxon>
    </lineage>
</organism>
<evidence type="ECO:0008006" key="4">
    <source>
        <dbReference type="Google" id="ProtNLM"/>
    </source>
</evidence>
<accession>A0AAD6WLW4</accession>
<feature type="region of interest" description="Disordered" evidence="1">
    <location>
        <begin position="704"/>
        <end position="724"/>
    </location>
</feature>
<comment type="caution">
    <text evidence="2">The sequence shown here is derived from an EMBL/GenBank/DDBJ whole genome shotgun (WGS) entry which is preliminary data.</text>
</comment>